<name>A0A6J5NZS3_9CAUD</name>
<proteinExistence type="predicted"/>
<organism evidence="1">
    <name type="scientific">uncultured Caudovirales phage</name>
    <dbReference type="NCBI Taxonomy" id="2100421"/>
    <lineage>
        <taxon>Viruses</taxon>
        <taxon>Duplodnaviria</taxon>
        <taxon>Heunggongvirae</taxon>
        <taxon>Uroviricota</taxon>
        <taxon>Caudoviricetes</taxon>
        <taxon>Peduoviridae</taxon>
        <taxon>Maltschvirus</taxon>
        <taxon>Maltschvirus maltsch</taxon>
    </lineage>
</organism>
<gene>
    <name evidence="1" type="ORF">UFOVP826_24</name>
</gene>
<sequence length="53" mass="6128">MNRELLAKDQLVHGLAVAGFDYPEICELFNVSRADVRRAIRRAENAELGQWER</sequence>
<reference evidence="1" key="1">
    <citation type="submission" date="2020-04" db="EMBL/GenBank/DDBJ databases">
        <authorList>
            <person name="Chiriac C."/>
            <person name="Salcher M."/>
            <person name="Ghai R."/>
            <person name="Kavagutti S V."/>
        </authorList>
    </citation>
    <scope>NUCLEOTIDE SEQUENCE</scope>
</reference>
<dbReference type="EMBL" id="LR796765">
    <property type="protein sequence ID" value="CAB4164332.1"/>
    <property type="molecule type" value="Genomic_DNA"/>
</dbReference>
<evidence type="ECO:0000313" key="1">
    <source>
        <dbReference type="EMBL" id="CAB4164332.1"/>
    </source>
</evidence>
<accession>A0A6J5NZS3</accession>
<protein>
    <submittedName>
        <fullName evidence="1">Uncharacterized protein</fullName>
    </submittedName>
</protein>